<evidence type="ECO:0000256" key="8">
    <source>
        <dbReference type="ARBA" id="ARBA00022840"/>
    </source>
</evidence>
<dbReference type="STRING" id="53345.LIU_12900"/>
<dbReference type="AlphaFoldDB" id="A0A367CC04"/>
<keyword evidence="9 11" id="KW-0057">Aromatic amino acid biosynthesis</keyword>
<comment type="caution">
    <text evidence="11">Lacks conserved residue(s) required for the propagation of feature annotation.</text>
</comment>
<name>A0A367CC04_9ENTE</name>
<evidence type="ECO:0000256" key="4">
    <source>
        <dbReference type="ARBA" id="ARBA00022605"/>
    </source>
</evidence>
<dbReference type="Gene3D" id="3.40.50.300">
    <property type="entry name" value="P-loop containing nucleotide triphosphate hydrolases"/>
    <property type="match status" value="1"/>
</dbReference>
<proteinExistence type="inferred from homology"/>
<evidence type="ECO:0000313" key="12">
    <source>
        <dbReference type="EMBL" id="RCA09996.1"/>
    </source>
</evidence>
<dbReference type="PROSITE" id="PS01128">
    <property type="entry name" value="SHIKIMATE_KINASE"/>
    <property type="match status" value="1"/>
</dbReference>
<dbReference type="InterPro" id="IPR031322">
    <property type="entry name" value="Shikimate/glucono_kinase"/>
</dbReference>
<dbReference type="EC" id="2.7.1.71" evidence="3 11"/>
<keyword evidence="5 11" id="KW-0808">Transferase</keyword>
<dbReference type="PRINTS" id="PR01100">
    <property type="entry name" value="SHIKIMTKNASE"/>
</dbReference>
<keyword evidence="6 11" id="KW-0547">Nucleotide-binding</keyword>
<dbReference type="GO" id="GO:0009073">
    <property type="term" value="P:aromatic amino acid family biosynthetic process"/>
    <property type="evidence" value="ECO:0007669"/>
    <property type="project" value="UniProtKB-KW"/>
</dbReference>
<feature type="binding site" evidence="11">
    <location>
        <position position="117"/>
    </location>
    <ligand>
        <name>ATP</name>
        <dbReference type="ChEBI" id="CHEBI:30616"/>
    </ligand>
</feature>
<keyword evidence="11" id="KW-0479">Metal-binding</keyword>
<dbReference type="PANTHER" id="PTHR21087:SF16">
    <property type="entry name" value="SHIKIMATE KINASE 1, CHLOROPLASTIC"/>
    <property type="match status" value="1"/>
</dbReference>
<dbReference type="InterPro" id="IPR000623">
    <property type="entry name" value="Shikimate_kinase/TSH1"/>
</dbReference>
<feature type="binding site" evidence="11">
    <location>
        <position position="33"/>
    </location>
    <ligand>
        <name>substrate</name>
    </ligand>
</feature>
<comment type="similarity">
    <text evidence="2 11">Belongs to the shikimate kinase family.</text>
</comment>
<evidence type="ECO:0000256" key="9">
    <source>
        <dbReference type="ARBA" id="ARBA00023141"/>
    </source>
</evidence>
<feature type="binding site" evidence="11">
    <location>
        <position position="135"/>
    </location>
    <ligand>
        <name>substrate</name>
    </ligand>
</feature>
<dbReference type="GO" id="GO:0009423">
    <property type="term" value="P:chorismate biosynthetic process"/>
    <property type="evidence" value="ECO:0007669"/>
    <property type="project" value="UniProtKB-UniRule"/>
</dbReference>
<gene>
    <name evidence="11" type="primary">aroK</name>
    <name evidence="12" type="ORF">EA71_02500</name>
</gene>
<evidence type="ECO:0000256" key="7">
    <source>
        <dbReference type="ARBA" id="ARBA00022777"/>
    </source>
</evidence>
<dbReference type="GO" id="GO:0004765">
    <property type="term" value="F:shikimate kinase activity"/>
    <property type="evidence" value="ECO:0007669"/>
    <property type="project" value="UniProtKB-UniRule"/>
</dbReference>
<reference evidence="12 13" key="1">
    <citation type="submission" date="2015-06" db="EMBL/GenBank/DDBJ databases">
        <title>The Genome Sequence of Enterococcus durans 4EA1.</title>
        <authorList>
            <consortium name="The Broad Institute Genomics Platform"/>
            <consortium name="The Broad Institute Genome Sequencing Center for Infectious Disease"/>
            <person name="Earl A.M."/>
            <person name="Van Tyne D."/>
            <person name="Lebreton F."/>
            <person name="Saavedra J.T."/>
            <person name="Gilmore M.S."/>
            <person name="Manson Mcguire A."/>
            <person name="Clock S."/>
            <person name="Crupain M."/>
            <person name="Rangan U."/>
            <person name="Young S."/>
            <person name="Abouelleil A."/>
            <person name="Cao P."/>
            <person name="Chapman S.B."/>
            <person name="Griggs A."/>
            <person name="Priest M."/>
            <person name="Shea T."/>
            <person name="Wortman J."/>
            <person name="Nusbaum C."/>
            <person name="Birren B."/>
        </authorList>
    </citation>
    <scope>NUCLEOTIDE SEQUENCE [LARGE SCALE GENOMIC DNA]</scope>
    <source>
        <strain evidence="12 13">4EA1</strain>
    </source>
</reference>
<dbReference type="HAMAP" id="MF_00109">
    <property type="entry name" value="Shikimate_kinase"/>
    <property type="match status" value="1"/>
</dbReference>
<accession>A0A367CC04</accession>
<dbReference type="EMBL" id="LEPB01000005">
    <property type="protein sequence ID" value="RCA09996.1"/>
    <property type="molecule type" value="Genomic_DNA"/>
</dbReference>
<dbReference type="Proteomes" id="UP000252797">
    <property type="component" value="Unassembled WGS sequence"/>
</dbReference>
<feature type="binding site" evidence="11">
    <location>
        <position position="78"/>
    </location>
    <ligand>
        <name>substrate</name>
    </ligand>
</feature>
<feature type="binding site" evidence="11">
    <location>
        <position position="15"/>
    </location>
    <ligand>
        <name>Mg(2+)</name>
        <dbReference type="ChEBI" id="CHEBI:18420"/>
    </ligand>
</feature>
<dbReference type="RefSeq" id="WP_081134047.1">
    <property type="nucleotide sequence ID" value="NZ_CP022930.1"/>
</dbReference>
<dbReference type="GO" id="GO:0008652">
    <property type="term" value="P:amino acid biosynthetic process"/>
    <property type="evidence" value="ECO:0007669"/>
    <property type="project" value="UniProtKB-KW"/>
</dbReference>
<comment type="caution">
    <text evidence="12">The sequence shown here is derived from an EMBL/GenBank/DDBJ whole genome shotgun (WGS) entry which is preliminary data.</text>
</comment>
<dbReference type="GO" id="GO:0000287">
    <property type="term" value="F:magnesium ion binding"/>
    <property type="evidence" value="ECO:0007669"/>
    <property type="project" value="UniProtKB-UniRule"/>
</dbReference>
<feature type="binding site" evidence="11">
    <location>
        <begin position="11"/>
        <end position="16"/>
    </location>
    <ligand>
        <name>ATP</name>
        <dbReference type="ChEBI" id="CHEBI:30616"/>
    </ligand>
</feature>
<comment type="catalytic activity">
    <reaction evidence="10 11">
        <text>shikimate + ATP = 3-phosphoshikimate + ADP + H(+)</text>
        <dbReference type="Rhea" id="RHEA:13121"/>
        <dbReference type="ChEBI" id="CHEBI:15378"/>
        <dbReference type="ChEBI" id="CHEBI:30616"/>
        <dbReference type="ChEBI" id="CHEBI:36208"/>
        <dbReference type="ChEBI" id="CHEBI:145989"/>
        <dbReference type="ChEBI" id="CHEBI:456216"/>
        <dbReference type="EC" id="2.7.1.71"/>
    </reaction>
</comment>
<feature type="binding site" evidence="11">
    <location>
        <position position="57"/>
    </location>
    <ligand>
        <name>substrate</name>
    </ligand>
</feature>
<dbReference type="GO" id="GO:0005524">
    <property type="term" value="F:ATP binding"/>
    <property type="evidence" value="ECO:0007669"/>
    <property type="project" value="UniProtKB-UniRule"/>
</dbReference>
<dbReference type="Pfam" id="PF01202">
    <property type="entry name" value="SKI"/>
    <property type="match status" value="1"/>
</dbReference>
<dbReference type="CDD" id="cd00464">
    <property type="entry name" value="SK"/>
    <property type="match status" value="1"/>
</dbReference>
<dbReference type="InterPro" id="IPR027417">
    <property type="entry name" value="P-loop_NTPase"/>
</dbReference>
<protein>
    <recommendedName>
        <fullName evidence="3 11">Shikimate kinase</fullName>
        <shortName evidence="11">SK</shortName>
        <ecNumber evidence="3 11">2.7.1.71</ecNumber>
    </recommendedName>
</protein>
<keyword evidence="11" id="KW-0460">Magnesium</keyword>
<dbReference type="PANTHER" id="PTHR21087">
    <property type="entry name" value="SHIKIMATE KINASE"/>
    <property type="match status" value="1"/>
</dbReference>
<sequence>MTAIVLIGFMGAGKTTISKKLAACLEQPVIDMDEVLVSRLGCSINHYFTEFGEAAFREQETALLKEALSNDAIIATGGGVILQKENQKVLQDQFVIYLKGQAEILIDRIRQDKDNIRPLAVENSDQKLKTILATREKMYEKLAKLTIETTAKTPEEIIKEIIKQVGR</sequence>
<evidence type="ECO:0000256" key="6">
    <source>
        <dbReference type="ARBA" id="ARBA00022741"/>
    </source>
</evidence>
<comment type="pathway">
    <text evidence="1 11">Metabolic intermediate biosynthesis; chorismate biosynthesis; chorismate from D-erythrose 4-phosphate and phosphoenolpyruvate: step 5/7.</text>
</comment>
<comment type="cofactor">
    <cofactor evidence="11">
        <name>Mg(2+)</name>
        <dbReference type="ChEBI" id="CHEBI:18420"/>
    </cofactor>
    <text evidence="11">Binds 1 Mg(2+) ion per subunit.</text>
</comment>
<evidence type="ECO:0000256" key="3">
    <source>
        <dbReference type="ARBA" id="ARBA00012154"/>
    </source>
</evidence>
<dbReference type="SUPFAM" id="SSF52540">
    <property type="entry name" value="P-loop containing nucleoside triphosphate hydrolases"/>
    <property type="match status" value="1"/>
</dbReference>
<dbReference type="InterPro" id="IPR023000">
    <property type="entry name" value="Shikimate_kinase_CS"/>
</dbReference>
<dbReference type="UniPathway" id="UPA00053">
    <property type="reaction ID" value="UER00088"/>
</dbReference>
<comment type="subunit">
    <text evidence="11">Monomer.</text>
</comment>
<evidence type="ECO:0000256" key="11">
    <source>
        <dbReference type="HAMAP-Rule" id="MF_00109"/>
    </source>
</evidence>
<evidence type="ECO:0000256" key="10">
    <source>
        <dbReference type="ARBA" id="ARBA00048567"/>
    </source>
</evidence>
<comment type="function">
    <text evidence="11">Catalyzes the specific phosphorylation of the 3-hydroxyl group of shikimic acid using ATP as a cosubstrate.</text>
</comment>
<keyword evidence="7 11" id="KW-0418">Kinase</keyword>
<evidence type="ECO:0000313" key="13">
    <source>
        <dbReference type="Proteomes" id="UP000252797"/>
    </source>
</evidence>
<keyword evidence="11" id="KW-0963">Cytoplasm</keyword>
<keyword evidence="8 11" id="KW-0067">ATP-binding</keyword>
<evidence type="ECO:0000256" key="1">
    <source>
        <dbReference type="ARBA" id="ARBA00004842"/>
    </source>
</evidence>
<dbReference type="GO" id="GO:0005829">
    <property type="term" value="C:cytosol"/>
    <property type="evidence" value="ECO:0007669"/>
    <property type="project" value="TreeGrafter"/>
</dbReference>
<organism evidence="12 13">
    <name type="scientific">Enterococcus durans</name>
    <dbReference type="NCBI Taxonomy" id="53345"/>
    <lineage>
        <taxon>Bacteria</taxon>
        <taxon>Bacillati</taxon>
        <taxon>Bacillota</taxon>
        <taxon>Bacilli</taxon>
        <taxon>Lactobacillales</taxon>
        <taxon>Enterococcaceae</taxon>
        <taxon>Enterococcus</taxon>
    </lineage>
</organism>
<evidence type="ECO:0000256" key="5">
    <source>
        <dbReference type="ARBA" id="ARBA00022679"/>
    </source>
</evidence>
<dbReference type="GeneID" id="56742335"/>
<evidence type="ECO:0000256" key="2">
    <source>
        <dbReference type="ARBA" id="ARBA00006997"/>
    </source>
</evidence>
<comment type="subcellular location">
    <subcellularLocation>
        <location evidence="11">Cytoplasm</location>
    </subcellularLocation>
</comment>
<keyword evidence="4 11" id="KW-0028">Amino-acid biosynthesis</keyword>